<dbReference type="Proteomes" id="UP000034881">
    <property type="component" value="Unassembled WGS sequence"/>
</dbReference>
<sequence>MFQSNGEFVILAKDTLQEVQKIPKLFEGKLDEQGRIKGVDEKGNLVVYDVNFQEVTQELEKRRVTRLAQGLATDLFKTESATAAKVDVDQFKHLVPIKTDLETQFDTQLQAITVLDDMSTITEALGKLRTRLQSGGLQSAQIVFITQGITDAISAKERVLAAPVVTQGLIDLNTKLASGNLTIASISEAKGDMTKLKSLEGLVDDTTRGQIRALETQLGQQSAELFRREGAVVEKDLGEMVTGVKAELDAMMSLPDFADWQEFRLPQLVSRLGSLANDVPLEASDTQRRILAARRQLQDFSREYEMKFKERYAEVRERASEVMGERVELMKVDMDSLADRLRARGFKDRSSAETYVRSSEALDALRTEISELARQNPDAAKELDRELKVRLATIMSEIERGGLTSIAETGQQMILFGNTLFPRWEGRVQEKVQRHVDLVFIPDERTKGPGVSADKVLGDVGRDYTKICKTKMSGVMEQFPIEENMYFHPM</sequence>
<dbReference type="PATRIC" id="fig|1618431.3.peg.757"/>
<evidence type="ECO:0000256" key="1">
    <source>
        <dbReference type="SAM" id="Coils"/>
    </source>
</evidence>
<protein>
    <submittedName>
        <fullName evidence="2">Uncharacterized protein</fullName>
    </submittedName>
</protein>
<accession>A0A0G0QN90</accession>
<dbReference type="AlphaFoldDB" id="A0A0G0QN90"/>
<organism evidence="2">
    <name type="scientific">Candidatus Daviesbacteria bacterium GW2011_GWC2_40_12</name>
    <dbReference type="NCBI Taxonomy" id="1618431"/>
    <lineage>
        <taxon>Bacteria</taxon>
        <taxon>Candidatus Daviesiibacteriota</taxon>
    </lineage>
</organism>
<proteinExistence type="predicted"/>
<evidence type="ECO:0000313" key="2">
    <source>
        <dbReference type="EMBL" id="KKR41904.1"/>
    </source>
</evidence>
<dbReference type="EMBL" id="LBYB01000005">
    <property type="protein sequence ID" value="KKR41904.1"/>
    <property type="molecule type" value="Genomic_DNA"/>
</dbReference>
<comment type="caution">
    <text evidence="2">The sequence shown here is derived from an EMBL/GenBank/DDBJ whole genome shotgun (WGS) entry which is preliminary data.</text>
</comment>
<keyword evidence="1" id="KW-0175">Coiled coil</keyword>
<dbReference type="SUPFAM" id="SSF58113">
    <property type="entry name" value="Apolipoprotein A-I"/>
    <property type="match status" value="1"/>
</dbReference>
<feature type="coiled-coil region" evidence="1">
    <location>
        <begin position="355"/>
        <end position="382"/>
    </location>
</feature>
<reference evidence="2" key="1">
    <citation type="journal article" date="2015" name="Nature">
        <title>rRNA introns, odd ribosomes, and small enigmatic genomes across a large radiation of phyla.</title>
        <authorList>
            <person name="Brown C.T."/>
            <person name="Hug L.A."/>
            <person name="Thomas B.C."/>
            <person name="Sharon I."/>
            <person name="Castelle C.J."/>
            <person name="Singh A."/>
            <person name="Wilkins M.J."/>
            <person name="Williams K.H."/>
            <person name="Banfield J.F."/>
        </authorList>
    </citation>
    <scope>NUCLEOTIDE SEQUENCE [LARGE SCALE GENOMIC DNA]</scope>
</reference>
<gene>
    <name evidence="2" type="ORF">UT77_C0005G0019</name>
</gene>
<name>A0A0G0QN90_9BACT</name>